<keyword evidence="8" id="KW-1267">Proteomics identification</keyword>
<dbReference type="Gene3D" id="1.10.720.60">
    <property type="match status" value="1"/>
</dbReference>
<evidence type="ECO:0000256" key="1">
    <source>
        <dbReference type="ARBA" id="ARBA00022605"/>
    </source>
</evidence>
<dbReference type="Gramene" id="Zm00001eb127150_T006">
    <property type="protein sequence ID" value="Zm00001eb127150_P006"/>
    <property type="gene ID" value="Zm00001eb127150"/>
</dbReference>
<accession>A0A804N1B9</accession>
<evidence type="ECO:0000313" key="6">
    <source>
        <dbReference type="EnsemblPlants" id="Zm00001eb127150_P006"/>
    </source>
</evidence>
<dbReference type="Proteomes" id="UP000007305">
    <property type="component" value="Chromosome 3"/>
</dbReference>
<organism evidence="6 7">
    <name type="scientific">Zea mays</name>
    <name type="common">Maize</name>
    <dbReference type="NCBI Taxonomy" id="4577"/>
    <lineage>
        <taxon>Eukaryota</taxon>
        <taxon>Viridiplantae</taxon>
        <taxon>Streptophyta</taxon>
        <taxon>Embryophyta</taxon>
        <taxon>Tracheophyta</taxon>
        <taxon>Spermatophyta</taxon>
        <taxon>Magnoliopsida</taxon>
        <taxon>Liliopsida</taxon>
        <taxon>Poales</taxon>
        <taxon>Poaceae</taxon>
        <taxon>PACMAD clade</taxon>
        <taxon>Panicoideae</taxon>
        <taxon>Andropogonodae</taxon>
        <taxon>Andropogoneae</taxon>
        <taxon>Tripsacinae</taxon>
        <taxon>Zea</taxon>
    </lineage>
</organism>
<name>A0A804N1B9_MAIZE</name>
<sequence>MGMALPLPPASQGLLRSRRMSFLASPPLSLKAAGGISIPCPWRLDGRRPRAAPASVPRLASVRSVVLDIEGTTSPISFVTDVLFPYARDNVRTHLDATYSTRETKDDIALLRAQVEQDLAEGVPGAVPVPPDGAGKDRVVDALVANVEAMIAADRKITSLKQLQTYIYSSGSREAQRLIFGNTTYGDLRRHLCGFFDATIGYAVHLVSHLSAH</sequence>
<evidence type="ECO:0007829" key="8">
    <source>
        <dbReference type="PeptideAtlas" id="A0A804N1B9"/>
    </source>
</evidence>
<keyword evidence="4" id="KW-0460">Magnesium</keyword>
<dbReference type="SUPFAM" id="SSF56784">
    <property type="entry name" value="HAD-like"/>
    <property type="match status" value="1"/>
</dbReference>
<reference evidence="7" key="1">
    <citation type="submission" date="2015-12" db="EMBL/GenBank/DDBJ databases">
        <title>Update maize B73 reference genome by single molecule sequencing technologies.</title>
        <authorList>
            <consortium name="Maize Genome Sequencing Project"/>
            <person name="Ware D."/>
        </authorList>
    </citation>
    <scope>NUCLEOTIDE SEQUENCE [LARGE SCALE GENOMIC DNA]</scope>
    <source>
        <strain evidence="7">cv. B73</strain>
    </source>
</reference>
<evidence type="ECO:0000256" key="4">
    <source>
        <dbReference type="ARBA" id="ARBA00022842"/>
    </source>
</evidence>
<reference evidence="6" key="2">
    <citation type="submission" date="2019-07" db="EMBL/GenBank/DDBJ databases">
        <authorList>
            <person name="Seetharam A."/>
            <person name="Woodhouse M."/>
            <person name="Cannon E."/>
        </authorList>
    </citation>
    <scope>NUCLEOTIDE SEQUENCE [LARGE SCALE GENOMIC DNA]</scope>
    <source>
        <strain evidence="6">cv. B73</strain>
    </source>
</reference>
<keyword evidence="1" id="KW-0028">Amino-acid biosynthesis</keyword>
<keyword evidence="3" id="KW-0378">Hydrolase</keyword>
<protein>
    <submittedName>
        <fullName evidence="6">Uncharacterized protein</fullName>
    </submittedName>
</protein>
<keyword evidence="5" id="KW-0486">Methionine biosynthesis</keyword>
<reference evidence="6" key="3">
    <citation type="submission" date="2021-05" db="UniProtKB">
        <authorList>
            <consortium name="EnsemblPlants"/>
        </authorList>
    </citation>
    <scope>IDENTIFICATION</scope>
    <source>
        <strain evidence="6">cv. B73</strain>
    </source>
</reference>
<evidence type="ECO:0000313" key="7">
    <source>
        <dbReference type="Proteomes" id="UP000007305"/>
    </source>
</evidence>
<dbReference type="EnsemblPlants" id="Zm00001eb127150_T006">
    <property type="protein sequence ID" value="Zm00001eb127150_P006"/>
    <property type="gene ID" value="Zm00001eb127150"/>
</dbReference>
<evidence type="ECO:0000256" key="5">
    <source>
        <dbReference type="ARBA" id="ARBA00023167"/>
    </source>
</evidence>
<dbReference type="AlphaFoldDB" id="A0A804N1B9"/>
<dbReference type="PANTHER" id="PTHR20371">
    <property type="entry name" value="ENOLASE-PHOSPHATASE E1"/>
    <property type="match status" value="1"/>
</dbReference>
<keyword evidence="2" id="KW-0479">Metal-binding</keyword>
<dbReference type="GO" id="GO:0046872">
    <property type="term" value="F:metal ion binding"/>
    <property type="evidence" value="ECO:0007669"/>
    <property type="project" value="UniProtKB-KW"/>
</dbReference>
<gene>
    <name evidence="6" type="primary">LOC100194257</name>
</gene>
<evidence type="ECO:0000256" key="2">
    <source>
        <dbReference type="ARBA" id="ARBA00022723"/>
    </source>
</evidence>
<dbReference type="InterPro" id="IPR036412">
    <property type="entry name" value="HAD-like_sf"/>
</dbReference>
<keyword evidence="7" id="KW-1185">Reference proteome</keyword>
<evidence type="ECO:0000256" key="3">
    <source>
        <dbReference type="ARBA" id="ARBA00022801"/>
    </source>
</evidence>
<dbReference type="GO" id="GO:0016787">
    <property type="term" value="F:hydrolase activity"/>
    <property type="evidence" value="ECO:0007669"/>
    <property type="project" value="UniProtKB-KW"/>
</dbReference>
<proteinExistence type="evidence at protein level"/>
<dbReference type="PANTHER" id="PTHR20371:SF1">
    <property type="entry name" value="ENOLASE-PHOSPHATASE E1"/>
    <property type="match status" value="1"/>
</dbReference>
<dbReference type="GO" id="GO:0009086">
    <property type="term" value="P:methionine biosynthetic process"/>
    <property type="evidence" value="ECO:0007669"/>
    <property type="project" value="UniProtKB-KW"/>
</dbReference>
<dbReference type="FunFam" id="1.10.720.60:FF:000001">
    <property type="entry name" value="Probable bifunctional methylthioribulose-1-phosphate dehydratase/enolase-phosphatase E1"/>
    <property type="match status" value="1"/>
</dbReference>